<sequence>MDFAYGKPAVGSLSGRQFQPIKQAIDLLHSHDLVFGDLRPPNILVSDETVMIIDFDWCGKAGEARYPASLNTDEELGWPDGVAPDSTMMKEHDLFMLKKMRAHCI</sequence>
<proteinExistence type="predicted"/>
<dbReference type="Proteomes" id="UP000559027">
    <property type="component" value="Unassembled WGS sequence"/>
</dbReference>
<dbReference type="OrthoDB" id="4062651at2759"/>
<evidence type="ECO:0000313" key="2">
    <source>
        <dbReference type="EMBL" id="KAF5347277.1"/>
    </source>
</evidence>
<dbReference type="SUPFAM" id="SSF56112">
    <property type="entry name" value="Protein kinase-like (PK-like)"/>
    <property type="match status" value="1"/>
</dbReference>
<dbReference type="InterPro" id="IPR011009">
    <property type="entry name" value="Kinase-like_dom_sf"/>
</dbReference>
<dbReference type="Gene3D" id="1.10.510.10">
    <property type="entry name" value="Transferase(Phosphotransferase) domain 1"/>
    <property type="match status" value="1"/>
</dbReference>
<evidence type="ECO:0000259" key="1">
    <source>
        <dbReference type="PROSITE" id="PS50011"/>
    </source>
</evidence>
<dbReference type="InterPro" id="IPR000719">
    <property type="entry name" value="Prot_kinase_dom"/>
</dbReference>
<name>A0A8H5FSM5_9AGAR</name>
<dbReference type="PROSITE" id="PS50011">
    <property type="entry name" value="PROTEIN_KINASE_DOM"/>
    <property type="match status" value="1"/>
</dbReference>
<organism evidence="2 3">
    <name type="scientific">Leucocoprinus leucothites</name>
    <dbReference type="NCBI Taxonomy" id="201217"/>
    <lineage>
        <taxon>Eukaryota</taxon>
        <taxon>Fungi</taxon>
        <taxon>Dikarya</taxon>
        <taxon>Basidiomycota</taxon>
        <taxon>Agaricomycotina</taxon>
        <taxon>Agaricomycetes</taxon>
        <taxon>Agaricomycetidae</taxon>
        <taxon>Agaricales</taxon>
        <taxon>Agaricineae</taxon>
        <taxon>Agaricaceae</taxon>
        <taxon>Leucocoprinus</taxon>
    </lineage>
</organism>
<dbReference type="AlphaFoldDB" id="A0A8H5FSM5"/>
<feature type="domain" description="Protein kinase" evidence="1">
    <location>
        <begin position="1"/>
        <end position="105"/>
    </location>
</feature>
<dbReference type="EMBL" id="JAACJO010000026">
    <property type="protein sequence ID" value="KAF5347277.1"/>
    <property type="molecule type" value="Genomic_DNA"/>
</dbReference>
<accession>A0A8H5FSM5</accession>
<keyword evidence="3" id="KW-1185">Reference proteome</keyword>
<reference evidence="2 3" key="1">
    <citation type="journal article" date="2020" name="ISME J.">
        <title>Uncovering the hidden diversity of litter-decomposition mechanisms in mushroom-forming fungi.</title>
        <authorList>
            <person name="Floudas D."/>
            <person name="Bentzer J."/>
            <person name="Ahren D."/>
            <person name="Johansson T."/>
            <person name="Persson P."/>
            <person name="Tunlid A."/>
        </authorList>
    </citation>
    <scope>NUCLEOTIDE SEQUENCE [LARGE SCALE GENOMIC DNA]</scope>
    <source>
        <strain evidence="2 3">CBS 146.42</strain>
    </source>
</reference>
<dbReference type="GO" id="GO:0005524">
    <property type="term" value="F:ATP binding"/>
    <property type="evidence" value="ECO:0007669"/>
    <property type="project" value="InterPro"/>
</dbReference>
<gene>
    <name evidence="2" type="ORF">D9756_009996</name>
</gene>
<evidence type="ECO:0000313" key="3">
    <source>
        <dbReference type="Proteomes" id="UP000559027"/>
    </source>
</evidence>
<protein>
    <recommendedName>
        <fullName evidence="1">Protein kinase domain-containing protein</fullName>
    </recommendedName>
</protein>
<comment type="caution">
    <text evidence="2">The sequence shown here is derived from an EMBL/GenBank/DDBJ whole genome shotgun (WGS) entry which is preliminary data.</text>
</comment>
<dbReference type="GO" id="GO:0004672">
    <property type="term" value="F:protein kinase activity"/>
    <property type="evidence" value="ECO:0007669"/>
    <property type="project" value="InterPro"/>
</dbReference>